<dbReference type="InterPro" id="IPR053930">
    <property type="entry name" value="RapZ-like_N"/>
</dbReference>
<feature type="domain" description="RapZ-like N-terminal" evidence="5">
    <location>
        <begin position="1"/>
        <end position="151"/>
    </location>
</feature>
<dbReference type="InterPro" id="IPR053931">
    <property type="entry name" value="RapZ_C"/>
</dbReference>
<dbReference type="OrthoDB" id="9784461at2"/>
<reference evidence="8" key="1">
    <citation type="submission" date="2015-08" db="EMBL/GenBank/DDBJ databases">
        <authorList>
            <person name="Babu N.S."/>
            <person name="Beckwith C.J."/>
            <person name="Beseler K.G."/>
            <person name="Brison A."/>
            <person name="Carone J.V."/>
            <person name="Caskin T.P."/>
            <person name="Diamond M."/>
            <person name="Durham M.E."/>
            <person name="Foxe J.M."/>
            <person name="Go M."/>
            <person name="Henderson B.A."/>
            <person name="Jones I.B."/>
            <person name="McGettigan J.A."/>
            <person name="Micheletti S.J."/>
            <person name="Nasrallah M.E."/>
            <person name="Ortiz D."/>
            <person name="Piller C.R."/>
            <person name="Privatt S.R."/>
            <person name="Schneider S.L."/>
            <person name="Sharp S."/>
            <person name="Smith T.C."/>
            <person name="Stanton J.D."/>
            <person name="Ullery H.E."/>
            <person name="Wilson R.J."/>
            <person name="Serrano M.G."/>
            <person name="Buck G."/>
            <person name="Lee V."/>
            <person name="Wang Y."/>
            <person name="Carvalho R."/>
            <person name="Voegtly L."/>
            <person name="Shi R."/>
            <person name="Duckworth R."/>
            <person name="Johnson A."/>
            <person name="Loviza R."/>
            <person name="Walstead R."/>
            <person name="Shah Z."/>
            <person name="Kiflezghi M."/>
            <person name="Wade K."/>
            <person name="Ball S.L."/>
            <person name="Bradley K.W."/>
            <person name="Asai D.J."/>
            <person name="Bowman C.A."/>
            <person name="Russell D.A."/>
            <person name="Pope W.H."/>
            <person name="Jacobs-Sera D."/>
            <person name="Hendrix R.W."/>
            <person name="Hatfull G.F."/>
        </authorList>
    </citation>
    <scope>NUCLEOTIDE SEQUENCE [LARGE SCALE GENOMIC DNA]</scope>
    <source>
        <strain evidence="8">JCM 19170</strain>
    </source>
</reference>
<evidence type="ECO:0000313" key="7">
    <source>
        <dbReference type="EMBL" id="CUB06628.1"/>
    </source>
</evidence>
<organism evidence="7 8">
    <name type="scientific">Tepidiphilus thermophilus</name>
    <dbReference type="NCBI Taxonomy" id="876478"/>
    <lineage>
        <taxon>Bacteria</taxon>
        <taxon>Pseudomonadati</taxon>
        <taxon>Pseudomonadota</taxon>
        <taxon>Hydrogenophilia</taxon>
        <taxon>Hydrogenophilales</taxon>
        <taxon>Hydrogenophilaceae</taxon>
        <taxon>Tepidiphilus</taxon>
    </lineage>
</organism>
<name>A0A0K6IU70_9PROT</name>
<sequence>MRIILVSGLSGSGKTVGLRALEDAGFVAIDNLPVAFLAPVVEHLARQAVAQVAIAIDARTGGLEALPGTLERLAEQGHRVDLLFLEARDGVLLERFSETRRTHPLAREGRPLVEAIALEREVLGPLSQRAHRIDTSDLSAGMLRAWIREFVFAGQGGWLTLTFESFGYKHGVPLDADLVFDARCLPNPYYDKALRPLTGRDEPVVRWLEAIPEVEAMFAEIAGFLDRWLPCYEREHRAYLTVAVGCTGGQHRSVYLVERLGRAFAARGRVLVRHRDCPAVLSA</sequence>
<dbReference type="Proteomes" id="UP000182108">
    <property type="component" value="Unassembled WGS sequence"/>
</dbReference>
<dbReference type="Pfam" id="PF22740">
    <property type="entry name" value="PapZ_C"/>
    <property type="match status" value="1"/>
</dbReference>
<evidence type="ECO:0000256" key="2">
    <source>
        <dbReference type="ARBA" id="ARBA00022840"/>
    </source>
</evidence>
<evidence type="ECO:0000313" key="8">
    <source>
        <dbReference type="Proteomes" id="UP000182108"/>
    </source>
</evidence>
<dbReference type="PIRSF" id="PIRSF005052">
    <property type="entry name" value="P-loopkin"/>
    <property type="match status" value="1"/>
</dbReference>
<dbReference type="PANTHER" id="PTHR30448">
    <property type="entry name" value="RNASE ADAPTER PROTEIN RAPZ"/>
    <property type="match status" value="1"/>
</dbReference>
<proteinExistence type="inferred from homology"/>
<feature type="binding site" evidence="4">
    <location>
        <begin position="57"/>
        <end position="60"/>
    </location>
    <ligand>
        <name>GTP</name>
        <dbReference type="ChEBI" id="CHEBI:37565"/>
    </ligand>
</feature>
<dbReference type="EMBL" id="CYHH01000003">
    <property type="protein sequence ID" value="CUB06628.1"/>
    <property type="molecule type" value="Genomic_DNA"/>
</dbReference>
<evidence type="ECO:0000256" key="3">
    <source>
        <dbReference type="ARBA" id="ARBA00023134"/>
    </source>
</evidence>
<keyword evidence="1 4" id="KW-0547">Nucleotide-binding</keyword>
<evidence type="ECO:0000256" key="1">
    <source>
        <dbReference type="ARBA" id="ARBA00022741"/>
    </source>
</evidence>
<dbReference type="GO" id="GO:0005524">
    <property type="term" value="F:ATP binding"/>
    <property type="evidence" value="ECO:0007669"/>
    <property type="project" value="UniProtKB-UniRule"/>
</dbReference>
<dbReference type="AlphaFoldDB" id="A0A0K6IU70"/>
<dbReference type="Pfam" id="PF03668">
    <property type="entry name" value="RapZ-like_N"/>
    <property type="match status" value="1"/>
</dbReference>
<protein>
    <submittedName>
        <fullName evidence="7">RNase adaptor protein for sRNA GlmZ degradation, contains a P-loop ATPase domain</fullName>
    </submittedName>
</protein>
<feature type="domain" description="RapZ C-terminal" evidence="6">
    <location>
        <begin position="160"/>
        <end position="277"/>
    </location>
</feature>
<evidence type="ECO:0000259" key="5">
    <source>
        <dbReference type="Pfam" id="PF03668"/>
    </source>
</evidence>
<dbReference type="GO" id="GO:0005525">
    <property type="term" value="F:GTP binding"/>
    <property type="evidence" value="ECO:0007669"/>
    <property type="project" value="UniProtKB-UniRule"/>
</dbReference>
<evidence type="ECO:0000256" key="4">
    <source>
        <dbReference type="HAMAP-Rule" id="MF_00636"/>
    </source>
</evidence>
<dbReference type="PANTHER" id="PTHR30448:SF0">
    <property type="entry name" value="RNASE ADAPTER PROTEIN RAPZ"/>
    <property type="match status" value="1"/>
</dbReference>
<keyword evidence="2 4" id="KW-0067">ATP-binding</keyword>
<gene>
    <name evidence="7" type="ORF">Ga0061068_103237</name>
</gene>
<dbReference type="RefSeq" id="WP_055423182.1">
    <property type="nucleotide sequence ID" value="NZ_CYHH01000003.1"/>
</dbReference>
<keyword evidence="3 4" id="KW-0342">GTP-binding</keyword>
<dbReference type="SUPFAM" id="SSF52540">
    <property type="entry name" value="P-loop containing nucleoside triphosphate hydrolases"/>
    <property type="match status" value="1"/>
</dbReference>
<feature type="binding site" evidence="4">
    <location>
        <begin position="8"/>
        <end position="15"/>
    </location>
    <ligand>
        <name>ATP</name>
        <dbReference type="ChEBI" id="CHEBI:30616"/>
    </ligand>
</feature>
<dbReference type="NCBIfam" id="NF003828">
    <property type="entry name" value="PRK05416.1"/>
    <property type="match status" value="1"/>
</dbReference>
<evidence type="ECO:0000259" key="6">
    <source>
        <dbReference type="Pfam" id="PF22740"/>
    </source>
</evidence>
<dbReference type="InterPro" id="IPR027417">
    <property type="entry name" value="P-loop_NTPase"/>
</dbReference>
<dbReference type="InterPro" id="IPR005337">
    <property type="entry name" value="RapZ-like"/>
</dbReference>
<keyword evidence="8" id="KW-1185">Reference proteome</keyword>
<accession>A0A0K6IU70</accession>
<dbReference type="HAMAP" id="MF_00636">
    <property type="entry name" value="RapZ_like"/>
    <property type="match status" value="1"/>
</dbReference>